<evidence type="ECO:0000313" key="1">
    <source>
        <dbReference type="EMBL" id="KAK8203326.1"/>
    </source>
</evidence>
<gene>
    <name evidence="1" type="ORF">M8818_005304</name>
</gene>
<evidence type="ECO:0000313" key="2">
    <source>
        <dbReference type="Proteomes" id="UP001320706"/>
    </source>
</evidence>
<comment type="caution">
    <text evidence="1">The sequence shown here is derived from an EMBL/GenBank/DDBJ whole genome shotgun (WGS) entry which is preliminary data.</text>
</comment>
<reference evidence="1" key="1">
    <citation type="submission" date="2024-02" db="EMBL/GenBank/DDBJ databases">
        <title>Metagenome Assembled Genome of Zalaria obscura JY119.</title>
        <authorList>
            <person name="Vighnesh L."/>
            <person name="Jagadeeshwari U."/>
            <person name="Venkata Ramana C."/>
            <person name="Sasikala C."/>
        </authorList>
    </citation>
    <scope>NUCLEOTIDE SEQUENCE</scope>
    <source>
        <strain evidence="1">JY119</strain>
    </source>
</reference>
<organism evidence="1 2">
    <name type="scientific">Zalaria obscura</name>
    <dbReference type="NCBI Taxonomy" id="2024903"/>
    <lineage>
        <taxon>Eukaryota</taxon>
        <taxon>Fungi</taxon>
        <taxon>Dikarya</taxon>
        <taxon>Ascomycota</taxon>
        <taxon>Pezizomycotina</taxon>
        <taxon>Dothideomycetes</taxon>
        <taxon>Dothideomycetidae</taxon>
        <taxon>Dothideales</taxon>
        <taxon>Zalariaceae</taxon>
        <taxon>Zalaria</taxon>
    </lineage>
</organism>
<keyword evidence="2" id="KW-1185">Reference proteome</keyword>
<sequence length="637" mass="71496">MGSIPRNNWLTLIDLDPTPVDQQTWGTLSYITYWLSDAVAPGNLRLGSSLVTLGLSWKSTLGIIVLGHFLISLAITANAVIGARYHIPYTIQARSSFGFYFSFVVVVVRMIVGLFWYGINTYTGAECVYAVLVAIWPSFANVPNSLPESANITTQMMTAYIVYFIIILPFHYIHPEKMRWFFACKSILCPPAIFGMLAWACSATDGGLNTPVFHRGNTVTGSAYAWAFMNGLNAMLGNYGTLAVNINDFARYAKKPRMTFIQIFIIPASFVLMAFWGILIAGAAEEIYGEIIWDPLTILSHWTGTGRSRVGAAFCGLAFMFAQMGTNLSANCISASNDLNALFPAYINLRRGSYLIAFVGAWVLTPWNILSSAEALLDFMDGYTIWLAPITGVLLADYYLVHRRSYNVAELYSPGGKYMYNKFGTNWRAVVAWFFGWVPLIPGLAISITPSSAVSGGALNLYSLGYIYGFSVSFVVYTGLSIALPPRSTFVYDDGNNLRDGNNFNNEWVTRIDRELESTCRDESKMLVQVPFGERPLSYGLERMMALQMFTRWPLFLELLANRVERSRLRPPIQPRPGSRMPGCQAARRPNNTFDTHMDYVIRNRWMGRKHLSSFTASYYKTPYPEMNQDHFQFSIT</sequence>
<accession>A0ACC3S967</accession>
<name>A0ACC3S967_9PEZI</name>
<proteinExistence type="predicted"/>
<dbReference type="Proteomes" id="UP001320706">
    <property type="component" value="Unassembled WGS sequence"/>
</dbReference>
<protein>
    <submittedName>
        <fullName evidence="1">Uncharacterized protein</fullName>
    </submittedName>
</protein>
<dbReference type="EMBL" id="JAMKPW020000031">
    <property type="protein sequence ID" value="KAK8203326.1"/>
    <property type="molecule type" value="Genomic_DNA"/>
</dbReference>